<sequence length="52" mass="5898">MLRAYQNSIFPKTTMPQKQITDAQIISSFNSLRRIIGTKNSTIFSSFNSEGK</sequence>
<proteinExistence type="evidence at transcript level"/>
<dbReference type="EMBL" id="BT144193">
    <property type="protein sequence ID" value="AFK43987.1"/>
    <property type="molecule type" value="mRNA"/>
</dbReference>
<reference evidence="1" key="1">
    <citation type="submission" date="2012-05" db="EMBL/GenBank/DDBJ databases">
        <authorList>
            <person name="Krishnakumar V."/>
            <person name="Cheung F."/>
            <person name="Xiao Y."/>
            <person name="Chan A."/>
            <person name="Moskal W.A."/>
            <person name="Town C.D."/>
        </authorList>
    </citation>
    <scope>NUCLEOTIDE SEQUENCE</scope>
</reference>
<accession>I3SUP5</accession>
<name>I3SUP5_LOTJA</name>
<dbReference type="AlphaFoldDB" id="I3SUP5"/>
<protein>
    <submittedName>
        <fullName evidence="1">Uncharacterized protein</fullName>
    </submittedName>
</protein>
<organism evidence="1">
    <name type="scientific">Lotus japonicus</name>
    <name type="common">Lotus corniculatus var. japonicus</name>
    <dbReference type="NCBI Taxonomy" id="34305"/>
    <lineage>
        <taxon>Eukaryota</taxon>
        <taxon>Viridiplantae</taxon>
        <taxon>Streptophyta</taxon>
        <taxon>Embryophyta</taxon>
        <taxon>Tracheophyta</taxon>
        <taxon>Spermatophyta</taxon>
        <taxon>Magnoliopsida</taxon>
        <taxon>eudicotyledons</taxon>
        <taxon>Gunneridae</taxon>
        <taxon>Pentapetalae</taxon>
        <taxon>rosids</taxon>
        <taxon>fabids</taxon>
        <taxon>Fabales</taxon>
        <taxon>Fabaceae</taxon>
        <taxon>Papilionoideae</taxon>
        <taxon>50 kb inversion clade</taxon>
        <taxon>NPAAA clade</taxon>
        <taxon>Hologalegina</taxon>
        <taxon>robinioid clade</taxon>
        <taxon>Loteae</taxon>
        <taxon>Lotus</taxon>
    </lineage>
</organism>
<evidence type="ECO:0000313" key="1">
    <source>
        <dbReference type="EMBL" id="AFK43987.1"/>
    </source>
</evidence>